<reference evidence="1 2" key="1">
    <citation type="submission" date="2018-02" db="EMBL/GenBank/DDBJ databases">
        <title>Draft genome sequencing of Burkholderia cepacia Y14-15.</title>
        <authorList>
            <person name="Zheng B.-X."/>
        </authorList>
    </citation>
    <scope>NUCLEOTIDE SEQUENCE [LARGE SCALE GENOMIC DNA]</scope>
    <source>
        <strain evidence="1 2">Y14-15</strain>
    </source>
</reference>
<protein>
    <submittedName>
        <fullName evidence="1">Uncharacterized protein</fullName>
    </submittedName>
</protein>
<dbReference type="Proteomes" id="UP000238206">
    <property type="component" value="Unassembled WGS sequence"/>
</dbReference>
<organism evidence="1 2">
    <name type="scientific">Burkholderia cepacia</name>
    <name type="common">Pseudomonas cepacia</name>
    <dbReference type="NCBI Taxonomy" id="292"/>
    <lineage>
        <taxon>Bacteria</taxon>
        <taxon>Pseudomonadati</taxon>
        <taxon>Pseudomonadota</taxon>
        <taxon>Betaproteobacteria</taxon>
        <taxon>Burkholderiales</taxon>
        <taxon>Burkholderiaceae</taxon>
        <taxon>Burkholderia</taxon>
        <taxon>Burkholderia cepacia complex</taxon>
    </lineage>
</organism>
<accession>A0A2S8HXU0</accession>
<dbReference type="EMBL" id="PUIQ01000117">
    <property type="protein sequence ID" value="PQP07353.1"/>
    <property type="molecule type" value="Genomic_DNA"/>
</dbReference>
<dbReference type="AlphaFoldDB" id="A0A2S8HXU0"/>
<proteinExistence type="predicted"/>
<evidence type="ECO:0000313" key="1">
    <source>
        <dbReference type="EMBL" id="PQP07353.1"/>
    </source>
</evidence>
<name>A0A2S8HXU0_BURCE</name>
<comment type="caution">
    <text evidence="1">The sequence shown here is derived from an EMBL/GenBank/DDBJ whole genome shotgun (WGS) entry which is preliminary data.</text>
</comment>
<evidence type="ECO:0000313" key="2">
    <source>
        <dbReference type="Proteomes" id="UP000238206"/>
    </source>
</evidence>
<gene>
    <name evidence="1" type="ORF">C5615_37885</name>
</gene>
<sequence>MDFCRSKASASKQSLDERYAVVVSPFVADANCRKSAIAGIWRQQQSFAAQHMFIGQSYRSAGKSID</sequence>